<name>A0A922MKX2_SPOEX</name>
<comment type="similarity">
    <text evidence="1">Belongs to the peptidase S1 family.</text>
</comment>
<dbReference type="InterPro" id="IPR001314">
    <property type="entry name" value="Peptidase_S1A"/>
</dbReference>
<keyword evidence="3" id="KW-0378">Hydrolase</keyword>
<dbReference type="GO" id="GO:0004252">
    <property type="term" value="F:serine-type endopeptidase activity"/>
    <property type="evidence" value="ECO:0007669"/>
    <property type="project" value="InterPro"/>
</dbReference>
<evidence type="ECO:0000259" key="7">
    <source>
        <dbReference type="PROSITE" id="PS50240"/>
    </source>
</evidence>
<dbReference type="InterPro" id="IPR043504">
    <property type="entry name" value="Peptidase_S1_PA_chymotrypsin"/>
</dbReference>
<evidence type="ECO:0000256" key="4">
    <source>
        <dbReference type="ARBA" id="ARBA00022825"/>
    </source>
</evidence>
<evidence type="ECO:0000256" key="5">
    <source>
        <dbReference type="ARBA" id="ARBA00023157"/>
    </source>
</evidence>
<evidence type="ECO:0000256" key="1">
    <source>
        <dbReference type="ARBA" id="ARBA00007664"/>
    </source>
</evidence>
<accession>A0A922MKX2</accession>
<dbReference type="PRINTS" id="PR00722">
    <property type="entry name" value="CHYMOTRYPSIN"/>
</dbReference>
<dbReference type="PANTHER" id="PTHR24276:SF98">
    <property type="entry name" value="FI18310P1-RELATED"/>
    <property type="match status" value="1"/>
</dbReference>
<evidence type="ECO:0000256" key="6">
    <source>
        <dbReference type="SAM" id="SignalP"/>
    </source>
</evidence>
<dbReference type="AlphaFoldDB" id="A0A922MKX2"/>
<dbReference type="Proteomes" id="UP000814243">
    <property type="component" value="Unassembled WGS sequence"/>
</dbReference>
<dbReference type="Gene3D" id="2.40.10.10">
    <property type="entry name" value="Trypsin-like serine proteases"/>
    <property type="match status" value="1"/>
</dbReference>
<dbReference type="SUPFAM" id="SSF50494">
    <property type="entry name" value="Trypsin-like serine proteases"/>
    <property type="match status" value="1"/>
</dbReference>
<evidence type="ECO:0000256" key="2">
    <source>
        <dbReference type="ARBA" id="ARBA00022670"/>
    </source>
</evidence>
<dbReference type="InterPro" id="IPR001254">
    <property type="entry name" value="Trypsin_dom"/>
</dbReference>
<dbReference type="InterPro" id="IPR009003">
    <property type="entry name" value="Peptidase_S1_PA"/>
</dbReference>
<feature type="domain" description="Peptidase S1" evidence="7">
    <location>
        <begin position="22"/>
        <end position="252"/>
    </location>
</feature>
<keyword evidence="4" id="KW-0720">Serine protease</keyword>
<feature type="signal peptide" evidence="6">
    <location>
        <begin position="1"/>
        <end position="16"/>
    </location>
</feature>
<dbReference type="InterPro" id="IPR050430">
    <property type="entry name" value="Peptidase_S1"/>
</dbReference>
<organism evidence="8 9">
    <name type="scientific">Spodoptera exigua</name>
    <name type="common">Beet armyworm</name>
    <name type="synonym">Noctua fulgens</name>
    <dbReference type="NCBI Taxonomy" id="7107"/>
    <lineage>
        <taxon>Eukaryota</taxon>
        <taxon>Metazoa</taxon>
        <taxon>Ecdysozoa</taxon>
        <taxon>Arthropoda</taxon>
        <taxon>Hexapoda</taxon>
        <taxon>Insecta</taxon>
        <taxon>Pterygota</taxon>
        <taxon>Neoptera</taxon>
        <taxon>Endopterygota</taxon>
        <taxon>Lepidoptera</taxon>
        <taxon>Glossata</taxon>
        <taxon>Ditrysia</taxon>
        <taxon>Noctuoidea</taxon>
        <taxon>Noctuidae</taxon>
        <taxon>Amphipyrinae</taxon>
        <taxon>Spodoptera</taxon>
    </lineage>
</organism>
<dbReference type="InterPro" id="IPR018114">
    <property type="entry name" value="TRYPSIN_HIS"/>
</dbReference>
<dbReference type="PROSITE" id="PS50240">
    <property type="entry name" value="TRYPSIN_DOM"/>
    <property type="match status" value="1"/>
</dbReference>
<dbReference type="SMART" id="SM00020">
    <property type="entry name" value="Tryp_SPc"/>
    <property type="match status" value="1"/>
</dbReference>
<evidence type="ECO:0000313" key="8">
    <source>
        <dbReference type="EMBL" id="KAH9638323.1"/>
    </source>
</evidence>
<comment type="caution">
    <text evidence="8">The sequence shown here is derived from an EMBL/GenBank/DDBJ whole genome shotgun (WGS) entry which is preliminary data.</text>
</comment>
<dbReference type="GO" id="GO:0006508">
    <property type="term" value="P:proteolysis"/>
    <property type="evidence" value="ECO:0007669"/>
    <property type="project" value="UniProtKB-KW"/>
</dbReference>
<dbReference type="EMBL" id="JACEFF010000402">
    <property type="protein sequence ID" value="KAH9638323.1"/>
    <property type="molecule type" value="Genomic_DNA"/>
</dbReference>
<dbReference type="PROSITE" id="PS00134">
    <property type="entry name" value="TRYPSIN_HIS"/>
    <property type="match status" value="1"/>
</dbReference>
<keyword evidence="6" id="KW-0732">Signal</keyword>
<reference evidence="8" key="1">
    <citation type="journal article" date="2021" name="G3 (Bethesda)">
        <title>Genome and transcriptome analysis of the beet armyworm Spodoptera exigua reveals targets for pest control. .</title>
        <authorList>
            <person name="Simon S."/>
            <person name="Breeschoten T."/>
            <person name="Jansen H.J."/>
            <person name="Dirks R.P."/>
            <person name="Schranz M.E."/>
            <person name="Ros V.I.D."/>
        </authorList>
    </citation>
    <scope>NUCLEOTIDE SEQUENCE</scope>
    <source>
        <strain evidence="8">TB_SE_WUR_2020</strain>
    </source>
</reference>
<dbReference type="Pfam" id="PF00089">
    <property type="entry name" value="Trypsin"/>
    <property type="match status" value="1"/>
</dbReference>
<keyword evidence="2" id="KW-0645">Protease</keyword>
<gene>
    <name evidence="8" type="ORF">HF086_006503</name>
</gene>
<feature type="chain" id="PRO_5036909827" description="Peptidase S1 domain-containing protein" evidence="6">
    <location>
        <begin position="17"/>
        <end position="260"/>
    </location>
</feature>
<sequence length="260" mass="28872">MLKSLVAFTLLTCNFGDQLARINKGNDVKDGEYPFVVVVLIASNKRKHGFIRRCTASMIAKDCALTAAHCATNETIKYYIWYGNYTVSPLVSKLYTPIIEVIMHSGFHYKTAAGNSEILSLIKNDITLLRVNDITLIRYGSISLLEYTVLEGLPVKFVGCGRTDKEDDDQLRQLQVGEGFISQCSWKTKQVTNFAFCVSPQGASSAITAVGDSGGPLLFDDQIVGILSFGNVIEDAYVPLSPYLTWIYSKFRLISHKKKM</sequence>
<proteinExistence type="inferred from homology"/>
<evidence type="ECO:0000256" key="3">
    <source>
        <dbReference type="ARBA" id="ARBA00022801"/>
    </source>
</evidence>
<dbReference type="PANTHER" id="PTHR24276">
    <property type="entry name" value="POLYSERASE-RELATED"/>
    <property type="match status" value="1"/>
</dbReference>
<protein>
    <recommendedName>
        <fullName evidence="7">Peptidase S1 domain-containing protein</fullName>
    </recommendedName>
</protein>
<evidence type="ECO:0000313" key="9">
    <source>
        <dbReference type="Proteomes" id="UP000814243"/>
    </source>
</evidence>
<keyword evidence="5" id="KW-1015">Disulfide bond</keyword>